<geneLocation type="plasmid" evidence="1 2">
    <name>pSA2</name>
</geneLocation>
<keyword evidence="2" id="KW-1185">Reference proteome</keyword>
<protein>
    <submittedName>
        <fullName evidence="1">Uncharacterized protein</fullName>
    </submittedName>
</protein>
<reference evidence="2" key="1">
    <citation type="journal article" date="2017" name="J. Biotechnol.">
        <title>Complete genome sequence of Novosphingobium resinovorum SA1, a versatile xenobiotic-degrading bacterium capable of utilizing sulfanilic acid.</title>
        <authorList>
            <person name="Hegedus B."/>
            <person name="Kos P.B."/>
            <person name="Balint B."/>
            <person name="Maroti G."/>
            <person name="Gan H.M."/>
            <person name="Perei K."/>
            <person name="Rakhely G."/>
        </authorList>
    </citation>
    <scope>NUCLEOTIDE SEQUENCE [LARGE SCALE GENOMIC DNA]</scope>
    <source>
        <strain evidence="2">SA1</strain>
    </source>
</reference>
<gene>
    <name evidence="1" type="ORF">BES08_26425</name>
</gene>
<name>A0A1D8AE71_9SPHN</name>
<dbReference type="AlphaFoldDB" id="A0A1D8AE71"/>
<organism evidence="1 2">
    <name type="scientific">Novosphingobium resinovorum</name>
    <dbReference type="NCBI Taxonomy" id="158500"/>
    <lineage>
        <taxon>Bacteria</taxon>
        <taxon>Pseudomonadati</taxon>
        <taxon>Pseudomonadota</taxon>
        <taxon>Alphaproteobacteria</taxon>
        <taxon>Sphingomonadales</taxon>
        <taxon>Sphingomonadaceae</taxon>
        <taxon>Novosphingobium</taxon>
    </lineage>
</organism>
<accession>A0A1D8AE71</accession>
<dbReference type="KEGG" id="nre:BES08_26425"/>
<dbReference type="Proteomes" id="UP000094626">
    <property type="component" value="Plasmid pSA2"/>
</dbReference>
<sequence>MRSDVLWILAKRSTSSLNAATDTGVAWIFSHARRAVTTISSFRTSLAAALVVSFARVRALGDTPAINMARQSRSARSRKAQI</sequence>
<proteinExistence type="predicted"/>
<evidence type="ECO:0000313" key="1">
    <source>
        <dbReference type="EMBL" id="AOR80409.1"/>
    </source>
</evidence>
<evidence type="ECO:0000313" key="2">
    <source>
        <dbReference type="Proteomes" id="UP000094626"/>
    </source>
</evidence>
<dbReference type="EMBL" id="CP017077">
    <property type="protein sequence ID" value="AOR80409.1"/>
    <property type="molecule type" value="Genomic_DNA"/>
</dbReference>
<keyword evidence="1" id="KW-0614">Plasmid</keyword>